<keyword evidence="3" id="KW-0233">DNA recombination</keyword>
<evidence type="ECO:0000256" key="2">
    <source>
        <dbReference type="ARBA" id="ARBA00023125"/>
    </source>
</evidence>
<keyword evidence="6" id="KW-1185">Reference proteome</keyword>
<evidence type="ECO:0000313" key="5">
    <source>
        <dbReference type="EMBL" id="QEP30596.1"/>
    </source>
</evidence>
<dbReference type="GO" id="GO:0003677">
    <property type="term" value="F:DNA binding"/>
    <property type="evidence" value="ECO:0007669"/>
    <property type="project" value="UniProtKB-KW"/>
</dbReference>
<dbReference type="PANTHER" id="PTHR35528:SF3">
    <property type="entry name" value="BLL1675 PROTEIN"/>
    <property type="match status" value="1"/>
</dbReference>
<organism evidence="5 6">
    <name type="scientific">Pukyongiella litopenaei</name>
    <dbReference type="NCBI Taxonomy" id="2605946"/>
    <lineage>
        <taxon>Bacteria</taxon>
        <taxon>Pseudomonadati</taxon>
        <taxon>Pseudomonadota</taxon>
        <taxon>Alphaproteobacteria</taxon>
        <taxon>Rhodobacterales</taxon>
        <taxon>Paracoccaceae</taxon>
        <taxon>Pukyongiella</taxon>
    </lineage>
</organism>
<evidence type="ECO:0000256" key="3">
    <source>
        <dbReference type="ARBA" id="ARBA00023172"/>
    </source>
</evidence>
<dbReference type="PANTHER" id="PTHR35528">
    <property type="entry name" value="BLL1675 PROTEIN"/>
    <property type="match status" value="1"/>
</dbReference>
<keyword evidence="2" id="KW-0238">DNA-binding</keyword>
<name>A0A5C2H3Y8_9RHOB</name>
<accession>A0A5C2H3Y8</accession>
<dbReference type="InterPro" id="IPR047930">
    <property type="entry name" value="Transpos_IS6"/>
</dbReference>
<gene>
    <name evidence="5" type="ORF">C6Y53_20550</name>
</gene>
<dbReference type="EMBL" id="CP043621">
    <property type="protein sequence ID" value="QEP30596.1"/>
    <property type="molecule type" value="Genomic_DNA"/>
</dbReference>
<dbReference type="InterPro" id="IPR052183">
    <property type="entry name" value="IS_Transposase"/>
</dbReference>
<dbReference type="InterPro" id="IPR032874">
    <property type="entry name" value="DDE_dom"/>
</dbReference>
<evidence type="ECO:0000259" key="4">
    <source>
        <dbReference type="Pfam" id="PF13610"/>
    </source>
</evidence>
<reference evidence="5 6" key="1">
    <citation type="submission" date="2019-09" db="EMBL/GenBank/DDBJ databases">
        <title>Novel bacterium SH-1.</title>
        <authorList>
            <person name="Kim Y.-S."/>
            <person name="Kim K.-H."/>
        </authorList>
    </citation>
    <scope>NUCLEOTIDE SEQUENCE [LARGE SCALE GENOMIC DNA]</scope>
    <source>
        <strain evidence="5 6">SH-1</strain>
        <plasmid evidence="5 6">p3</plasmid>
    </source>
</reference>
<feature type="domain" description="DDE" evidence="4">
    <location>
        <begin position="77"/>
        <end position="204"/>
    </location>
</feature>
<dbReference type="GO" id="GO:0006310">
    <property type="term" value="P:DNA recombination"/>
    <property type="evidence" value="ECO:0007669"/>
    <property type="project" value="UniProtKB-KW"/>
</dbReference>
<dbReference type="NCBIfam" id="NF033587">
    <property type="entry name" value="transpos_IS6"/>
    <property type="match status" value="1"/>
</dbReference>
<protein>
    <submittedName>
        <fullName evidence="5">IS6 family transposase</fullName>
    </submittedName>
</protein>
<geneLocation type="plasmid" evidence="5 6">
    <name>p3</name>
</geneLocation>
<dbReference type="AlphaFoldDB" id="A0A5C2H3Y8"/>
<dbReference type="Proteomes" id="UP000237655">
    <property type="component" value="Plasmid p3"/>
</dbReference>
<dbReference type="Pfam" id="PF13610">
    <property type="entry name" value="DDE_Tnp_IS240"/>
    <property type="match status" value="1"/>
</dbReference>
<evidence type="ECO:0000313" key="6">
    <source>
        <dbReference type="Proteomes" id="UP000237655"/>
    </source>
</evidence>
<proteinExistence type="predicted"/>
<evidence type="ECO:0000256" key="1">
    <source>
        <dbReference type="ARBA" id="ARBA00022578"/>
    </source>
</evidence>
<sequence length="236" mass="27411">MICTNSSSRLKGHRFPLPIISYAVWAYHRFALSLRDVEELLSERGVVVSYETIRAWVGKFGSGISKRIRARRNPPSDKWHLDEVVISIRGVKHWLWRAVDSNGEVLDILVQTRRNTRAAKRLISRLITRWGEPRVIVTDKLRSYGAALRKLDISVDHRAHKGLNNRIEGSHRLTRKREKIQGRFKSARQAQKFLSIHDETANLFRPGRNKMTASEYRNKRTTAFETWNRCAEELAA</sequence>
<keyword evidence="1" id="KW-0815">Transposition</keyword>
<dbReference type="GO" id="GO:0032196">
    <property type="term" value="P:transposition"/>
    <property type="evidence" value="ECO:0007669"/>
    <property type="project" value="UniProtKB-KW"/>
</dbReference>
<dbReference type="RefSeq" id="WP_149615766.1">
    <property type="nucleotide sequence ID" value="NZ_CP043621.1"/>
</dbReference>
<keyword evidence="5" id="KW-0614">Plasmid</keyword>
<dbReference type="KEGG" id="thas:C6Y53_20550"/>